<dbReference type="AlphaFoldDB" id="A0A8S1WEA4"/>
<gene>
    <name evidence="2" type="ORF">POCTA_138.1.T0930071</name>
</gene>
<sequence length="142" mass="16049">MRNSTPLKSQSQHHKCGKFNNQIQRRSTQEQDLFTKYNQLLKQHAQSISQRSQIIQASQYLLKGGFTNNQKNTRNTLNVISDICNAQQQKSSQRNKSQGSSSKAGGTSSQNHLITNHKSGPHKMISDTSKTNEAIQRLLKLK</sequence>
<name>A0A8S1WEA4_PAROT</name>
<keyword evidence="3" id="KW-1185">Reference proteome</keyword>
<accession>A0A8S1WEA4</accession>
<dbReference type="Proteomes" id="UP000683925">
    <property type="component" value="Unassembled WGS sequence"/>
</dbReference>
<evidence type="ECO:0000313" key="3">
    <source>
        <dbReference type="Proteomes" id="UP000683925"/>
    </source>
</evidence>
<feature type="region of interest" description="Disordered" evidence="1">
    <location>
        <begin position="87"/>
        <end position="131"/>
    </location>
</feature>
<evidence type="ECO:0000313" key="2">
    <source>
        <dbReference type="EMBL" id="CAD8188634.1"/>
    </source>
</evidence>
<comment type="caution">
    <text evidence="2">The sequence shown here is derived from an EMBL/GenBank/DDBJ whole genome shotgun (WGS) entry which is preliminary data.</text>
</comment>
<feature type="compositionally biased region" description="Low complexity" evidence="1">
    <location>
        <begin position="87"/>
        <end position="103"/>
    </location>
</feature>
<evidence type="ECO:0000256" key="1">
    <source>
        <dbReference type="SAM" id="MobiDB-lite"/>
    </source>
</evidence>
<proteinExistence type="predicted"/>
<protein>
    <submittedName>
        <fullName evidence="2">Uncharacterized protein</fullName>
    </submittedName>
</protein>
<organism evidence="2 3">
    <name type="scientific">Paramecium octaurelia</name>
    <dbReference type="NCBI Taxonomy" id="43137"/>
    <lineage>
        <taxon>Eukaryota</taxon>
        <taxon>Sar</taxon>
        <taxon>Alveolata</taxon>
        <taxon>Ciliophora</taxon>
        <taxon>Intramacronucleata</taxon>
        <taxon>Oligohymenophorea</taxon>
        <taxon>Peniculida</taxon>
        <taxon>Parameciidae</taxon>
        <taxon>Paramecium</taxon>
    </lineage>
</organism>
<reference evidence="2" key="1">
    <citation type="submission" date="2021-01" db="EMBL/GenBank/DDBJ databases">
        <authorList>
            <consortium name="Genoscope - CEA"/>
            <person name="William W."/>
        </authorList>
    </citation>
    <scope>NUCLEOTIDE SEQUENCE</scope>
</reference>
<dbReference type="EMBL" id="CAJJDP010000092">
    <property type="protein sequence ID" value="CAD8188634.1"/>
    <property type="molecule type" value="Genomic_DNA"/>
</dbReference>
<feature type="compositionally biased region" description="Polar residues" evidence="1">
    <location>
        <begin position="104"/>
        <end position="118"/>
    </location>
</feature>